<evidence type="ECO:0000313" key="5">
    <source>
        <dbReference type="Proteomes" id="UP000249334"/>
    </source>
</evidence>
<proteinExistence type="predicted"/>
<evidence type="ECO:0000313" key="3">
    <source>
        <dbReference type="EMBL" id="SCE96083.1"/>
    </source>
</evidence>
<dbReference type="RefSeq" id="WP_091399619.1">
    <property type="nucleotide sequence ID" value="NZ_FMCR01000002.1"/>
</dbReference>
<sequence>MNTEPLNVAGVAGPIVIATKAFLGHPAVTVGGVPAPRTGRRYALPTVDGGVVQATVRSVLADPYPTVEVNGVQHRTGPPMPIFLRILVLLPILLFTVGGILGALVGVLGVWANLTVAHTRMTTAVKALAMVGVGIGSVIVWLAVAVALNAALS</sequence>
<dbReference type="EMBL" id="FMCR01000002">
    <property type="protein sequence ID" value="SCE96083.1"/>
    <property type="molecule type" value="Genomic_DNA"/>
</dbReference>
<dbReference type="Proteomes" id="UP000198864">
    <property type="component" value="Unassembled WGS sequence"/>
</dbReference>
<accession>A0A1C4WIU5</accession>
<keyword evidence="5" id="KW-1185">Reference proteome</keyword>
<reference evidence="2 5" key="2">
    <citation type="submission" date="2018-03" db="EMBL/GenBank/DDBJ databases">
        <title>Genomic framework for the identification of Micromonospora saelicesensis and Micromonospora noduli.</title>
        <authorList>
            <person name="Riesco R."/>
            <person name="Trujillo M.E."/>
        </authorList>
    </citation>
    <scope>NUCLEOTIDE SEQUENCE [LARGE SCALE GENOMIC DNA]</scope>
    <source>
        <strain evidence="2 5">GAR05</strain>
    </source>
</reference>
<evidence type="ECO:0000256" key="1">
    <source>
        <dbReference type="SAM" id="Phobius"/>
    </source>
</evidence>
<name>A0A1C4WIU5_9ACTN</name>
<dbReference type="AlphaFoldDB" id="A0A1C4WIU5"/>
<feature type="transmembrane region" description="Helical" evidence="1">
    <location>
        <begin position="82"/>
        <end position="108"/>
    </location>
</feature>
<dbReference type="Proteomes" id="UP000249334">
    <property type="component" value="Unassembled WGS sequence"/>
</dbReference>
<keyword evidence="1" id="KW-1133">Transmembrane helix</keyword>
<organism evidence="3 4">
    <name type="scientific">Micromonospora saelicesensis</name>
    <dbReference type="NCBI Taxonomy" id="285676"/>
    <lineage>
        <taxon>Bacteria</taxon>
        <taxon>Bacillati</taxon>
        <taxon>Actinomycetota</taxon>
        <taxon>Actinomycetes</taxon>
        <taxon>Micromonosporales</taxon>
        <taxon>Micromonosporaceae</taxon>
        <taxon>Micromonospora</taxon>
    </lineage>
</organism>
<dbReference type="EMBL" id="PXXW01000040">
    <property type="protein sequence ID" value="RAN94466.1"/>
    <property type="molecule type" value="Genomic_DNA"/>
</dbReference>
<keyword evidence="1" id="KW-0472">Membrane</keyword>
<protein>
    <submittedName>
        <fullName evidence="3">Uncharacterized protein</fullName>
    </submittedName>
</protein>
<evidence type="ECO:0000313" key="4">
    <source>
        <dbReference type="Proteomes" id="UP000198864"/>
    </source>
</evidence>
<gene>
    <name evidence="3" type="ORF">GA0070561_2746</name>
    <name evidence="2" type="ORF">GAR05_04988</name>
</gene>
<reference evidence="3 4" key="1">
    <citation type="submission" date="2016-06" db="EMBL/GenBank/DDBJ databases">
        <authorList>
            <person name="Kjaerup R.B."/>
            <person name="Dalgaard T.S."/>
            <person name="Juul-Madsen H.R."/>
        </authorList>
    </citation>
    <scope>NUCLEOTIDE SEQUENCE [LARGE SCALE GENOMIC DNA]</scope>
    <source>
        <strain evidence="3 4">DSM 44871</strain>
    </source>
</reference>
<evidence type="ECO:0000313" key="2">
    <source>
        <dbReference type="EMBL" id="RAN94466.1"/>
    </source>
</evidence>
<keyword evidence="1" id="KW-0812">Transmembrane</keyword>
<feature type="transmembrane region" description="Helical" evidence="1">
    <location>
        <begin position="128"/>
        <end position="152"/>
    </location>
</feature>